<evidence type="ECO:0000313" key="1">
    <source>
        <dbReference type="EMBL" id="CAG8732136.1"/>
    </source>
</evidence>
<feature type="non-terminal residue" evidence="1">
    <location>
        <position position="400"/>
    </location>
</feature>
<name>A0ACA9Q3W9_9GLOM</name>
<protein>
    <submittedName>
        <fullName evidence="1">7614_t:CDS:1</fullName>
    </submittedName>
</protein>
<organism evidence="1 2">
    <name type="scientific">Acaulospora colombiana</name>
    <dbReference type="NCBI Taxonomy" id="27376"/>
    <lineage>
        <taxon>Eukaryota</taxon>
        <taxon>Fungi</taxon>
        <taxon>Fungi incertae sedis</taxon>
        <taxon>Mucoromycota</taxon>
        <taxon>Glomeromycotina</taxon>
        <taxon>Glomeromycetes</taxon>
        <taxon>Diversisporales</taxon>
        <taxon>Acaulosporaceae</taxon>
        <taxon>Acaulospora</taxon>
    </lineage>
</organism>
<dbReference type="EMBL" id="CAJVPT010043383">
    <property type="protein sequence ID" value="CAG8732136.1"/>
    <property type="molecule type" value="Genomic_DNA"/>
</dbReference>
<gene>
    <name evidence="1" type="ORF">ACOLOM_LOCUS11706</name>
</gene>
<comment type="caution">
    <text evidence="1">The sequence shown here is derived from an EMBL/GenBank/DDBJ whole genome shotgun (WGS) entry which is preliminary data.</text>
</comment>
<accession>A0ACA9Q3W9</accession>
<evidence type="ECO:0000313" key="2">
    <source>
        <dbReference type="Proteomes" id="UP000789525"/>
    </source>
</evidence>
<keyword evidence="2" id="KW-1185">Reference proteome</keyword>
<reference evidence="1" key="1">
    <citation type="submission" date="2021-06" db="EMBL/GenBank/DDBJ databases">
        <authorList>
            <person name="Kallberg Y."/>
            <person name="Tangrot J."/>
            <person name="Rosling A."/>
        </authorList>
    </citation>
    <scope>NUCLEOTIDE SEQUENCE</scope>
    <source>
        <strain evidence="1">CL356</strain>
    </source>
</reference>
<proteinExistence type="predicted"/>
<sequence>MIKEEALARGNQPSSLPTSPGTVVPDQATPRVETEQNPLAQDMIENRASWTSFFSLRAAHGAKKVTLQGEPPEEEVMEIDVNTEIPVTQVPAPTVSLSNAPSIVGKKVAGIIASSTSTPSSKPRSSSAGPARRGPPKPPLTDSESIRRKVTGLSTTKRSSSATPSKRSLPPQSASKAPNMILPTFGDTFYTLPRALPPHTRPTTLKKVGRLVSGVLGITSNGGGQVSNDEMREWQAHSGAKVPRNYEGLRSARDVGRDLPRVGEVLGIQDVGRIKECKRIVIIGVHGTLLGEPTGTSPKFASMMEAAVKRFMEKQDVVLEKITCMPLEGEGTIEKRVEKVEDLQEADVVFVATHSQGSVVSTQLLDRLIADGHIRTSKGWELVKATLDTAVDGIGITVPP</sequence>
<dbReference type="Proteomes" id="UP000789525">
    <property type="component" value="Unassembled WGS sequence"/>
</dbReference>